<dbReference type="Gene3D" id="3.80.10.10">
    <property type="entry name" value="Ribonuclease Inhibitor"/>
    <property type="match status" value="1"/>
</dbReference>
<evidence type="ECO:0000256" key="2">
    <source>
        <dbReference type="ARBA" id="ARBA00022737"/>
    </source>
</evidence>
<dbReference type="InterPro" id="IPR001611">
    <property type="entry name" value="Leu-rich_rpt"/>
</dbReference>
<proteinExistence type="predicted"/>
<comment type="caution">
    <text evidence="3">The sequence shown here is derived from an EMBL/GenBank/DDBJ whole genome shotgun (WGS) entry which is preliminary data.</text>
</comment>
<keyword evidence="5" id="KW-1185">Reference proteome</keyword>
<dbReference type="InterPro" id="IPR032675">
    <property type="entry name" value="LRR_dom_sf"/>
</dbReference>
<accession>A0AA86URF5</accession>
<dbReference type="InterPro" id="IPR050836">
    <property type="entry name" value="SDS22/Internalin_LRR"/>
</dbReference>
<keyword evidence="2" id="KW-0677">Repeat</keyword>
<name>A0AA86URF5_9EUKA</name>
<sequence>MKADLTEKMKANKTIEEKMILKYKKSIQARIWITVFRVPEKEWNQLQEMQNQIENCGNEAFGINERIECDVKDREIVLTKIKEINPELKYEMEQQFNSLCISNEPELEDLSFVNSFNIQKLNVECCKNVKFNEVANVKCLHVTYSGLKRIDGISNWTQLQELFLFENKLKNIAELENLTQLKVLSLWENRIQDLGPLRKHVNLTTLDLSENLIQSVEPLRGLTNLMNLDLQENYIKAFSPIQNHPSFSRFYGMRGQK</sequence>
<dbReference type="SUPFAM" id="SSF52058">
    <property type="entry name" value="L domain-like"/>
    <property type="match status" value="1"/>
</dbReference>
<evidence type="ECO:0000313" key="4">
    <source>
        <dbReference type="EMBL" id="CAL6053034.1"/>
    </source>
</evidence>
<dbReference type="PROSITE" id="PS51450">
    <property type="entry name" value="LRR"/>
    <property type="match status" value="3"/>
</dbReference>
<dbReference type="InterPro" id="IPR025875">
    <property type="entry name" value="Leu-rich_rpt_4"/>
</dbReference>
<evidence type="ECO:0000313" key="5">
    <source>
        <dbReference type="Proteomes" id="UP001642409"/>
    </source>
</evidence>
<dbReference type="AlphaFoldDB" id="A0AA86URF5"/>
<dbReference type="Proteomes" id="UP001642409">
    <property type="component" value="Unassembled WGS sequence"/>
</dbReference>
<keyword evidence="1" id="KW-0433">Leucine-rich repeat</keyword>
<dbReference type="EMBL" id="CAXDID020000194">
    <property type="protein sequence ID" value="CAL6053034.1"/>
    <property type="molecule type" value="Genomic_DNA"/>
</dbReference>
<dbReference type="PANTHER" id="PTHR46652">
    <property type="entry name" value="LEUCINE-RICH REPEAT AND IQ DOMAIN-CONTAINING PROTEIN 1-RELATED"/>
    <property type="match status" value="1"/>
</dbReference>
<evidence type="ECO:0000313" key="3">
    <source>
        <dbReference type="EMBL" id="CAI9961661.1"/>
    </source>
</evidence>
<reference evidence="3" key="1">
    <citation type="submission" date="2023-06" db="EMBL/GenBank/DDBJ databases">
        <authorList>
            <person name="Kurt Z."/>
        </authorList>
    </citation>
    <scope>NUCLEOTIDE SEQUENCE</scope>
</reference>
<evidence type="ECO:0000256" key="1">
    <source>
        <dbReference type="ARBA" id="ARBA00022614"/>
    </source>
</evidence>
<dbReference type="EMBL" id="CATOUU010000942">
    <property type="protein sequence ID" value="CAI9961661.1"/>
    <property type="molecule type" value="Genomic_DNA"/>
</dbReference>
<dbReference type="Pfam" id="PF12799">
    <property type="entry name" value="LRR_4"/>
    <property type="match status" value="1"/>
</dbReference>
<protein>
    <submittedName>
        <fullName evidence="3">T9SS type A sorting domain-containing protein</fullName>
    </submittedName>
    <submittedName>
        <fullName evidence="4">T9SS_type A sorting domain-containing protein</fullName>
    </submittedName>
</protein>
<gene>
    <name evidence="4" type="ORF">HINF_LOCUS45140</name>
    <name evidence="3" type="ORF">HINF_LOCUS49306</name>
</gene>
<reference evidence="4 5" key="2">
    <citation type="submission" date="2024-07" db="EMBL/GenBank/DDBJ databases">
        <authorList>
            <person name="Akdeniz Z."/>
        </authorList>
    </citation>
    <scope>NUCLEOTIDE SEQUENCE [LARGE SCALE GENOMIC DNA]</scope>
</reference>
<organism evidence="3">
    <name type="scientific">Hexamita inflata</name>
    <dbReference type="NCBI Taxonomy" id="28002"/>
    <lineage>
        <taxon>Eukaryota</taxon>
        <taxon>Metamonada</taxon>
        <taxon>Diplomonadida</taxon>
        <taxon>Hexamitidae</taxon>
        <taxon>Hexamitinae</taxon>
        <taxon>Hexamita</taxon>
    </lineage>
</organism>
<dbReference type="PANTHER" id="PTHR46652:SF8">
    <property type="entry name" value="LEUCINE RICH REPEAT CONTAINING 23"/>
    <property type="match status" value="1"/>
</dbReference>
<dbReference type="SMART" id="SM00365">
    <property type="entry name" value="LRR_SD22"/>
    <property type="match status" value="4"/>
</dbReference>